<dbReference type="Gene3D" id="1.10.510.10">
    <property type="entry name" value="Transferase(Phosphotransferase) domain 1"/>
    <property type="match status" value="1"/>
</dbReference>
<dbReference type="SMART" id="SM00220">
    <property type="entry name" value="S_TKc"/>
    <property type="match status" value="1"/>
</dbReference>
<dbReference type="PANTHER" id="PTHR24419:SF18">
    <property type="entry name" value="SERINE_THREONINE-PROTEIN KINASE HASPIN"/>
    <property type="match status" value="1"/>
</dbReference>
<keyword evidence="2" id="KW-0723">Serine/threonine-protein kinase</keyword>
<evidence type="ECO:0000256" key="6">
    <source>
        <dbReference type="ARBA" id="ARBA00022840"/>
    </source>
</evidence>
<dbReference type="Gene3D" id="3.30.200.20">
    <property type="entry name" value="Phosphorylase Kinase, domain 1"/>
    <property type="match status" value="1"/>
</dbReference>
<keyword evidence="12" id="KW-1185">Reference proteome</keyword>
<protein>
    <recommendedName>
        <fullName evidence="1">non-specific serine/threonine protein kinase</fullName>
        <ecNumber evidence="1">2.7.11.1</ecNumber>
    </recommendedName>
</protein>
<accession>A0ABN8AUH3</accession>
<dbReference type="Pfam" id="PF12330">
    <property type="entry name" value="Haspin_kinase"/>
    <property type="match status" value="1"/>
</dbReference>
<dbReference type="InterPro" id="IPR024604">
    <property type="entry name" value="GSG2_C"/>
</dbReference>
<evidence type="ECO:0000256" key="2">
    <source>
        <dbReference type="ARBA" id="ARBA00022527"/>
    </source>
</evidence>
<evidence type="ECO:0000256" key="9">
    <source>
        <dbReference type="SAM" id="MobiDB-lite"/>
    </source>
</evidence>
<dbReference type="SUPFAM" id="SSF56112">
    <property type="entry name" value="Protein kinase-like (PK-like)"/>
    <property type="match status" value="1"/>
</dbReference>
<dbReference type="InterPro" id="IPR011009">
    <property type="entry name" value="Kinase-like_dom_sf"/>
</dbReference>
<gene>
    <name evidence="11" type="ORF">CHILSU_LOCUS2838</name>
</gene>
<evidence type="ECO:0000313" key="12">
    <source>
        <dbReference type="Proteomes" id="UP001153292"/>
    </source>
</evidence>
<feature type="domain" description="Protein kinase" evidence="10">
    <location>
        <begin position="882"/>
        <end position="1220"/>
    </location>
</feature>
<evidence type="ECO:0000256" key="7">
    <source>
        <dbReference type="ARBA" id="ARBA00047899"/>
    </source>
</evidence>
<evidence type="ECO:0000256" key="4">
    <source>
        <dbReference type="ARBA" id="ARBA00022741"/>
    </source>
</evidence>
<keyword evidence="3" id="KW-0808">Transferase</keyword>
<dbReference type="EMBL" id="OU963908">
    <property type="protein sequence ID" value="CAH0399682.1"/>
    <property type="molecule type" value="Genomic_DNA"/>
</dbReference>
<keyword evidence="4" id="KW-0547">Nucleotide-binding</keyword>
<dbReference type="PROSITE" id="PS50011">
    <property type="entry name" value="PROTEIN_KINASE_DOM"/>
    <property type="match status" value="1"/>
</dbReference>
<evidence type="ECO:0000256" key="8">
    <source>
        <dbReference type="ARBA" id="ARBA00048679"/>
    </source>
</evidence>
<keyword evidence="5" id="KW-0418">Kinase</keyword>
<evidence type="ECO:0000256" key="5">
    <source>
        <dbReference type="ARBA" id="ARBA00022777"/>
    </source>
</evidence>
<evidence type="ECO:0000256" key="3">
    <source>
        <dbReference type="ARBA" id="ARBA00022679"/>
    </source>
</evidence>
<name>A0ABN8AUH3_CHISP</name>
<comment type="catalytic activity">
    <reaction evidence="7">
        <text>L-threonyl-[protein] + ATP = O-phospho-L-threonyl-[protein] + ADP + H(+)</text>
        <dbReference type="Rhea" id="RHEA:46608"/>
        <dbReference type="Rhea" id="RHEA-COMP:11060"/>
        <dbReference type="Rhea" id="RHEA-COMP:11605"/>
        <dbReference type="ChEBI" id="CHEBI:15378"/>
        <dbReference type="ChEBI" id="CHEBI:30013"/>
        <dbReference type="ChEBI" id="CHEBI:30616"/>
        <dbReference type="ChEBI" id="CHEBI:61977"/>
        <dbReference type="ChEBI" id="CHEBI:456216"/>
        <dbReference type="EC" id="2.7.11.1"/>
    </reaction>
</comment>
<proteinExistence type="predicted"/>
<sequence length="1220" mass="138847">MRRTYRSKKDSGNALDHRDVIQNLDEKTSVFNAFYIQKIKQAKRELSCVGSTNHYIAANKVRKRKYVKRIVREAEAPNDSLQDSFSQSAFLTPDKSIKVNKVQDLFDQLLNSSSSKPTESPVNTKVQSRVERKPYFKKRNLSKIKKFNCSSSDSNDSDKENSNETSLNNTDIRTHELLIEKQKSSSPRHLDESIKNVVKKISILKNFRLSSPSFNDSTNLNHNFYQDHRLTTNLPSPDLSKSPLCSTPFKEKYRSKSIYNFSPVGIEKNENSPNYITIIEESASHDLLDIDKENEPLAAVEAQSSPIIHLSVNKSGKSDRTNKSTSKFDLKPDIKTYLMPSISKDSENSKFKNDEVVSIETSELEPFLGFLNLDDVGPSMVNLVHKSSECHKNEEIRADNSFIFKSGSSQNKSNPTSHKNSNSDDKSNDDNMSLESDDLSYDTCASEESLPNLIDKGLKVPVVEVERMDNSLLIKYYTKLLNNYERYSTDESDDYASLEDTETDKISNQGDDEENVFEGNTDHEVSCIQNYLNDDNISNDDTNNSIEIIANGEIYNDYVPDVLEETNLSNIADCSLHDEEERCISFVTTRKRNEVTNNSIMLEFNNSINSTSSAEYDKTVLSNNDLSLKEYLSSSLEIANEHNVRNVVNLTESPKNDVVDSEKKYDKFMGKNNNFQLISQRSTNIPRDSCVESCSIISSFDSTKAEVKPAIVLQPGKKWERSLSIYRRMTMMTDNFNHSMLEDEQLQSKGRKYRQSVVNTMEMQDSKGSVHNESIVSRRSTFVSKPSRSTIRIIREPSSSRLSLYTSTVYEDLKGFLSEDCDDTVVELSKLSIADSEHEVTVLENNLHETSNRVSSARDYVLRRCNQADAIHFDECYPEEVLKNCRKIGEGVYGEVFLWRARDGRARVMKIVPIAGTTKVNGEHQKDFHEIISEIVIAMELSALRTPIDELQRDFDEGKEIDALDLHSVENATDVFNEVLTVKCVYGNYPSRLLDLWELYDECNGSENDNPAILPVDQQYIVLELANAGQDLESFEFNNAEQAHALFLQIAFGLAVAEEGFQFEHRDLHWGNVLISPTDQKFAVFVLRGRAHRVARCGVKGTVIDYSLSRLSLPLAGCGDTAALYNDLASDESLFDAVGDRQFDVYRLMRDKLGNDWKNFEPYTNVLWLHYTVDKMITALRYKRTNTKIHKHYIAKLKGIKNRILDYGSVTHFVLTDNEF</sequence>
<reference evidence="11" key="1">
    <citation type="submission" date="2021-12" db="EMBL/GenBank/DDBJ databases">
        <authorList>
            <person name="King R."/>
        </authorList>
    </citation>
    <scope>NUCLEOTIDE SEQUENCE</scope>
</reference>
<comment type="catalytic activity">
    <reaction evidence="8">
        <text>L-seryl-[protein] + ATP = O-phospho-L-seryl-[protein] + ADP + H(+)</text>
        <dbReference type="Rhea" id="RHEA:17989"/>
        <dbReference type="Rhea" id="RHEA-COMP:9863"/>
        <dbReference type="Rhea" id="RHEA-COMP:11604"/>
        <dbReference type="ChEBI" id="CHEBI:15378"/>
        <dbReference type="ChEBI" id="CHEBI:29999"/>
        <dbReference type="ChEBI" id="CHEBI:30616"/>
        <dbReference type="ChEBI" id="CHEBI:83421"/>
        <dbReference type="ChEBI" id="CHEBI:456216"/>
        <dbReference type="EC" id="2.7.11.1"/>
    </reaction>
</comment>
<dbReference type="SMART" id="SM01331">
    <property type="entry name" value="DUF3635"/>
    <property type="match status" value="1"/>
</dbReference>
<evidence type="ECO:0000259" key="10">
    <source>
        <dbReference type="PROSITE" id="PS50011"/>
    </source>
</evidence>
<keyword evidence="6" id="KW-0067">ATP-binding</keyword>
<dbReference type="EC" id="2.7.11.1" evidence="1"/>
<dbReference type="Proteomes" id="UP001153292">
    <property type="component" value="Chromosome 15"/>
</dbReference>
<feature type="compositionally biased region" description="Polar residues" evidence="9">
    <location>
        <begin position="112"/>
        <end position="127"/>
    </location>
</feature>
<organism evidence="11 12">
    <name type="scientific">Chilo suppressalis</name>
    <name type="common">Asiatic rice borer moth</name>
    <dbReference type="NCBI Taxonomy" id="168631"/>
    <lineage>
        <taxon>Eukaryota</taxon>
        <taxon>Metazoa</taxon>
        <taxon>Ecdysozoa</taxon>
        <taxon>Arthropoda</taxon>
        <taxon>Hexapoda</taxon>
        <taxon>Insecta</taxon>
        <taxon>Pterygota</taxon>
        <taxon>Neoptera</taxon>
        <taxon>Endopterygota</taxon>
        <taxon>Lepidoptera</taxon>
        <taxon>Glossata</taxon>
        <taxon>Ditrysia</taxon>
        <taxon>Pyraloidea</taxon>
        <taxon>Crambidae</taxon>
        <taxon>Crambinae</taxon>
        <taxon>Chilo</taxon>
    </lineage>
</organism>
<evidence type="ECO:0000313" key="11">
    <source>
        <dbReference type="EMBL" id="CAH0399682.1"/>
    </source>
</evidence>
<feature type="region of interest" description="Disordered" evidence="9">
    <location>
        <begin position="112"/>
        <end position="133"/>
    </location>
</feature>
<evidence type="ECO:0000256" key="1">
    <source>
        <dbReference type="ARBA" id="ARBA00012513"/>
    </source>
</evidence>
<feature type="compositionally biased region" description="Acidic residues" evidence="9">
    <location>
        <begin position="491"/>
        <end position="502"/>
    </location>
</feature>
<feature type="region of interest" description="Disordered" evidence="9">
    <location>
        <begin position="405"/>
        <end position="442"/>
    </location>
</feature>
<feature type="compositionally biased region" description="Polar residues" evidence="9">
    <location>
        <begin position="406"/>
        <end position="416"/>
    </location>
</feature>
<feature type="region of interest" description="Disordered" evidence="9">
    <location>
        <begin position="147"/>
        <end position="169"/>
    </location>
</feature>
<feature type="region of interest" description="Disordered" evidence="9">
    <location>
        <begin position="491"/>
        <end position="511"/>
    </location>
</feature>
<dbReference type="InterPro" id="IPR000719">
    <property type="entry name" value="Prot_kinase_dom"/>
</dbReference>
<dbReference type="PANTHER" id="PTHR24419">
    <property type="entry name" value="INTERLEUKIN-1 RECEPTOR-ASSOCIATED KINASE"/>
    <property type="match status" value="1"/>
</dbReference>